<reference evidence="9" key="1">
    <citation type="journal article" date="2012" name="Genes Dev.">
        <title>A molecular wound response program associated with regeneration initiation in planarians.</title>
        <authorList>
            <person name="Wenemoser D."/>
            <person name="Lapan S.W."/>
            <person name="Wilkinson A.W."/>
            <person name="Bell G.W."/>
            <person name="Reddien P.W."/>
        </authorList>
    </citation>
    <scope>NUCLEOTIDE SEQUENCE</scope>
</reference>
<dbReference type="EMBL" id="HF952109">
    <property type="protein sequence ID" value="CCW36841.1"/>
    <property type="molecule type" value="mRNA"/>
</dbReference>
<keyword evidence="1 6" id="KW-0645">Protease</keyword>
<reference evidence="10" key="2">
    <citation type="submission" date="2013-04" db="EMBL/GenBank/DDBJ databases">
        <title>Characterization of genes encoding metalloproteinases in planarians: the Astacins family.</title>
        <authorList>
            <person name="Isolani M.E."/>
            <person name="Bianucci A.M."/>
            <person name="Salo' E."/>
            <person name="Deri P."/>
            <person name="Batistoni R."/>
        </authorList>
    </citation>
    <scope>NUCLEOTIDE SEQUENCE</scope>
    <source>
        <tissue evidence="10">Whole organism</tissue>
    </source>
</reference>
<dbReference type="SUPFAM" id="SSF55486">
    <property type="entry name" value="Metalloproteases ('zincins'), catalytic domain"/>
    <property type="match status" value="1"/>
</dbReference>
<dbReference type="EC" id="3.4.24.-" evidence="7"/>
<organism evidence="9">
    <name type="scientific">Schmidtea mediterranea</name>
    <name type="common">Freshwater planarian flatworm</name>
    <dbReference type="NCBI Taxonomy" id="79327"/>
    <lineage>
        <taxon>Eukaryota</taxon>
        <taxon>Metazoa</taxon>
        <taxon>Spiralia</taxon>
        <taxon>Lophotrochozoa</taxon>
        <taxon>Platyhelminthes</taxon>
        <taxon>Rhabditophora</taxon>
        <taxon>Seriata</taxon>
        <taxon>Tricladida</taxon>
        <taxon>Continenticola</taxon>
        <taxon>Geoplanoidea</taxon>
        <taxon>Dugesiidae</taxon>
        <taxon>Schmidtea</taxon>
    </lineage>
</organism>
<dbReference type="GO" id="GO:0008270">
    <property type="term" value="F:zinc ion binding"/>
    <property type="evidence" value="ECO:0007669"/>
    <property type="project" value="UniProtKB-UniRule"/>
</dbReference>
<dbReference type="Gene3D" id="3.40.390.10">
    <property type="entry name" value="Collagenase (Catalytic Domain)"/>
    <property type="match status" value="1"/>
</dbReference>
<dbReference type="OrthoDB" id="291007at2759"/>
<dbReference type="EMBL" id="JX010534">
    <property type="protein sequence ID" value="AFJ24777.1"/>
    <property type="molecule type" value="mRNA"/>
</dbReference>
<keyword evidence="3 6" id="KW-0378">Hydrolase</keyword>
<accession>I1ZIC3</accession>
<evidence type="ECO:0000256" key="3">
    <source>
        <dbReference type="ARBA" id="ARBA00022801"/>
    </source>
</evidence>
<dbReference type="InterPro" id="IPR024079">
    <property type="entry name" value="MetalloPept_cat_dom_sf"/>
</dbReference>
<feature type="signal peptide" evidence="7">
    <location>
        <begin position="1"/>
        <end position="22"/>
    </location>
</feature>
<dbReference type="Pfam" id="PF01400">
    <property type="entry name" value="Astacin"/>
    <property type="match status" value="1"/>
</dbReference>
<keyword evidence="5 6" id="KW-0482">Metalloprotease</keyword>
<keyword evidence="4 6" id="KW-0862">Zinc</keyword>
<dbReference type="GO" id="GO:0004222">
    <property type="term" value="F:metalloendopeptidase activity"/>
    <property type="evidence" value="ECO:0007669"/>
    <property type="project" value="UniProtKB-UniRule"/>
</dbReference>
<dbReference type="PRINTS" id="PR00480">
    <property type="entry name" value="ASTACIN"/>
</dbReference>
<name>I1ZIC3_SCHMD</name>
<evidence type="ECO:0000256" key="2">
    <source>
        <dbReference type="ARBA" id="ARBA00022723"/>
    </source>
</evidence>
<sequence>MQFNMQKFLILIVLVLANEVASQCGCNKKKLMTRATENLHVGDMLLSKADIAIINGFKHHQREARAWPGGKVSFAFANDFPADKRNLVKQCLNELQSDLGNCVQFFESTQGPHIAVHAQNKGCYAMIGCTGERGQFLNLQNPWCMNSKGTIKHEFIHALGFMHTHMRMDRDNFISINWRNIQSSQCFNFVKCEGCIMDGNYETRSVMHYSSDAFGCQQGMNTMIQKNGNLIDYNHNTTPNDLSMIKSLYNCR</sequence>
<evidence type="ECO:0000259" key="8">
    <source>
        <dbReference type="PROSITE" id="PS51864"/>
    </source>
</evidence>
<feature type="chain" id="PRO_5007362938" description="Metalloendopeptidase" evidence="7">
    <location>
        <begin position="23"/>
        <end position="252"/>
    </location>
</feature>
<keyword evidence="2 6" id="KW-0479">Metal-binding</keyword>
<comment type="cofactor">
    <cofactor evidence="6 7">
        <name>Zn(2+)</name>
        <dbReference type="ChEBI" id="CHEBI:29105"/>
    </cofactor>
    <text evidence="6 7">Binds 1 zinc ion per subunit.</text>
</comment>
<dbReference type="AlphaFoldDB" id="I1ZIC3"/>
<protein>
    <recommendedName>
        <fullName evidence="7">Metalloendopeptidase</fullName>
        <ecNumber evidence="7">3.4.24.-</ecNumber>
    </recommendedName>
</protein>
<evidence type="ECO:0000256" key="1">
    <source>
        <dbReference type="ARBA" id="ARBA00022670"/>
    </source>
</evidence>
<dbReference type="PROSITE" id="PS51864">
    <property type="entry name" value="ASTACIN"/>
    <property type="match status" value="1"/>
</dbReference>
<evidence type="ECO:0000256" key="5">
    <source>
        <dbReference type="ARBA" id="ARBA00023049"/>
    </source>
</evidence>
<keyword evidence="7" id="KW-0732">Signal</keyword>
<evidence type="ECO:0000313" key="10">
    <source>
        <dbReference type="EMBL" id="CCW36841.1"/>
    </source>
</evidence>
<dbReference type="GO" id="GO:0006508">
    <property type="term" value="P:proteolysis"/>
    <property type="evidence" value="ECO:0007669"/>
    <property type="project" value="UniProtKB-KW"/>
</dbReference>
<comment type="caution">
    <text evidence="6">Lacks conserved residue(s) required for the propagation of feature annotation.</text>
</comment>
<proteinExistence type="evidence at transcript level"/>
<dbReference type="PANTHER" id="PTHR10127">
    <property type="entry name" value="DISCOIDIN, CUB, EGF, LAMININ , AND ZINC METALLOPROTEASE DOMAIN CONTAINING"/>
    <property type="match status" value="1"/>
</dbReference>
<dbReference type="PANTHER" id="PTHR10127:SF780">
    <property type="entry name" value="METALLOENDOPEPTIDASE"/>
    <property type="match status" value="1"/>
</dbReference>
<feature type="domain" description="Peptidase M12A" evidence="8">
    <location>
        <begin position="52"/>
        <end position="252"/>
    </location>
</feature>
<dbReference type="BRENDA" id="3.4.24.21">
    <property type="organism ID" value="12164"/>
</dbReference>
<feature type="active site" evidence="6">
    <location>
        <position position="154"/>
    </location>
</feature>
<feature type="binding site" evidence="6">
    <location>
        <position position="157"/>
    </location>
    <ligand>
        <name>Zn(2+)</name>
        <dbReference type="ChEBI" id="CHEBI:29105"/>
        <note>catalytic</note>
    </ligand>
</feature>
<evidence type="ECO:0000256" key="7">
    <source>
        <dbReference type="RuleBase" id="RU361183"/>
    </source>
</evidence>
<feature type="binding site" evidence="6">
    <location>
        <position position="153"/>
    </location>
    <ligand>
        <name>Zn(2+)</name>
        <dbReference type="ChEBI" id="CHEBI:29105"/>
        <note>catalytic</note>
    </ligand>
</feature>
<dbReference type="OMA" id="PIPNANY"/>
<gene>
    <name evidence="10" type="primary">Ast3</name>
</gene>
<dbReference type="SMART" id="SM00235">
    <property type="entry name" value="ZnMc"/>
    <property type="match status" value="1"/>
</dbReference>
<evidence type="ECO:0000313" key="9">
    <source>
        <dbReference type="EMBL" id="AFJ24777.1"/>
    </source>
</evidence>
<dbReference type="InterPro" id="IPR006026">
    <property type="entry name" value="Peptidase_Metallo"/>
</dbReference>
<dbReference type="InterPro" id="IPR001506">
    <property type="entry name" value="Peptidase_M12A"/>
</dbReference>
<evidence type="ECO:0000256" key="4">
    <source>
        <dbReference type="ARBA" id="ARBA00022833"/>
    </source>
</evidence>
<evidence type="ECO:0000256" key="6">
    <source>
        <dbReference type="PROSITE-ProRule" id="PRU01211"/>
    </source>
</evidence>
<feature type="binding site" evidence="6">
    <location>
        <position position="163"/>
    </location>
    <ligand>
        <name>Zn(2+)</name>
        <dbReference type="ChEBI" id="CHEBI:29105"/>
        <note>catalytic</note>
    </ligand>
</feature>